<keyword evidence="1" id="KW-0812">Transmembrane</keyword>
<feature type="transmembrane region" description="Helical" evidence="1">
    <location>
        <begin position="134"/>
        <end position="153"/>
    </location>
</feature>
<dbReference type="AlphaFoldDB" id="D9ZEI1"/>
<proteinExistence type="predicted"/>
<keyword evidence="1" id="KW-0472">Membrane</keyword>
<feature type="transmembrane region" description="Helical" evidence="1">
    <location>
        <begin position="109"/>
        <end position="127"/>
    </location>
</feature>
<reference evidence="3" key="1">
    <citation type="journal article" date="2010" name="Genome Res.">
        <title>Functional metagenomics to mine the human gut microbiome for dietary fiber catabolic enzymes.</title>
        <authorList>
            <person name="Tasse L."/>
            <person name="Bercovici J."/>
            <person name="Pizzut-Serin S."/>
            <person name="Robe P."/>
            <person name="Tap J."/>
            <person name="Klopp C."/>
            <person name="Cantarel B.L."/>
            <person name="Coutinho P.M."/>
            <person name="Henrissat B."/>
            <person name="Leclerc M."/>
            <person name="Dore J."/>
            <person name="Monsan P."/>
            <person name="Remaud-Simeon M."/>
            <person name="Potocki-Veronese G."/>
        </authorList>
    </citation>
    <scope>NUCLEOTIDE SEQUENCE</scope>
</reference>
<evidence type="ECO:0000256" key="1">
    <source>
        <dbReference type="SAM" id="Phobius"/>
    </source>
</evidence>
<name>D9ZEI1_9ZZZZ</name>
<feature type="transmembrane region" description="Helical" evidence="1">
    <location>
        <begin position="60"/>
        <end position="78"/>
    </location>
</feature>
<feature type="transmembrane region" description="Helical" evidence="1">
    <location>
        <begin position="21"/>
        <end position="40"/>
    </location>
</feature>
<feature type="transmembrane region" description="Helical" evidence="1">
    <location>
        <begin position="239"/>
        <end position="259"/>
    </location>
</feature>
<feature type="domain" description="Heparan-alpha-glucosaminide N-acetyltransferase catalytic" evidence="2">
    <location>
        <begin position="15"/>
        <end position="247"/>
    </location>
</feature>
<dbReference type="Pfam" id="PF07786">
    <property type="entry name" value="HGSNAT_cat"/>
    <property type="match status" value="1"/>
</dbReference>
<feature type="transmembrane region" description="Helical" evidence="1">
    <location>
        <begin position="85"/>
        <end position="103"/>
    </location>
</feature>
<protein>
    <recommendedName>
        <fullName evidence="2">Heparan-alpha-glucosaminide N-acetyltransferase catalytic domain-containing protein</fullName>
    </recommendedName>
</protein>
<evidence type="ECO:0000259" key="2">
    <source>
        <dbReference type="Pfam" id="PF07786"/>
    </source>
</evidence>
<feature type="transmembrane region" description="Helical" evidence="1">
    <location>
        <begin position="193"/>
        <end position="210"/>
    </location>
</feature>
<keyword evidence="1" id="KW-1133">Transmembrane helix</keyword>
<organism evidence="3">
    <name type="scientific">uncultured organism</name>
    <dbReference type="NCBI Taxonomy" id="155900"/>
    <lineage>
        <taxon>unclassified sequences</taxon>
        <taxon>environmental samples</taxon>
    </lineage>
</organism>
<accession>D9ZEI1</accession>
<evidence type="ECO:0000313" key="3">
    <source>
        <dbReference type="EMBL" id="ADD61726.1"/>
    </source>
</evidence>
<dbReference type="InterPro" id="IPR012429">
    <property type="entry name" value="HGSNAT_cat"/>
</dbReference>
<sequence>MQTEQQSLCAAAGQRFWQIDALRGLALLNMLVYHAMYDWVYIFGHASGWYDIWSTHCHVWQQYICWSFILLSGYSFTLSRRPLKNGLLTAACAVVLTVATAVAMPEEVIWFGVLHLLGCAALLTCLLHPALEKLPPLAGVTGSAVLFALLNQLPQGWLGFEGTHLAALPAAWYKPNLFWLGLPDLTVFSSSDYFPLLPWVFLYWVGYFFARWFRARCTAQPGLPPKALRPLCAVGSRTLLIYMLHQPVIYGALLGLHALGLA</sequence>
<dbReference type="EMBL" id="GU942941">
    <property type="protein sequence ID" value="ADD61726.1"/>
    <property type="molecule type" value="Genomic_DNA"/>
</dbReference>